<evidence type="ECO:0000313" key="4">
    <source>
        <dbReference type="Proteomes" id="UP000070700"/>
    </source>
</evidence>
<feature type="transmembrane region" description="Helical" evidence="2">
    <location>
        <begin position="110"/>
        <end position="133"/>
    </location>
</feature>
<feature type="region of interest" description="Disordered" evidence="1">
    <location>
        <begin position="1"/>
        <end position="27"/>
    </location>
</feature>
<organism evidence="3 4">
    <name type="scientific">Mollisia scopiformis</name>
    <name type="common">Conifer needle endophyte fungus</name>
    <name type="synonym">Phialocephala scopiformis</name>
    <dbReference type="NCBI Taxonomy" id="149040"/>
    <lineage>
        <taxon>Eukaryota</taxon>
        <taxon>Fungi</taxon>
        <taxon>Dikarya</taxon>
        <taxon>Ascomycota</taxon>
        <taxon>Pezizomycotina</taxon>
        <taxon>Leotiomycetes</taxon>
        <taxon>Helotiales</taxon>
        <taxon>Mollisiaceae</taxon>
        <taxon>Mollisia</taxon>
    </lineage>
</organism>
<accession>A0A194XH43</accession>
<keyword evidence="2" id="KW-0472">Membrane</keyword>
<dbReference type="GeneID" id="28829307"/>
<evidence type="ECO:0000256" key="1">
    <source>
        <dbReference type="SAM" id="MobiDB-lite"/>
    </source>
</evidence>
<sequence>MEHHSGERPFKSLKDKHDAGGYSPPSPAQLSKSRYLYLAFEALPWVMSLLATAVELHFSLPRKTRFQLFMDTAIITNCIISLLLIKIFNHVPLYTWTLIRGHPCTSIERVAVWFCNATFCGLLLISQITGIFYQCERPVGGKFMSFMLFQLIALIVFWEARVWGIKFWAMWKSTTAEPRHTIATMIFTGFLAVSFTPWEMSEL</sequence>
<gene>
    <name evidence="3" type="ORF">LY89DRAFT_731516</name>
</gene>
<reference evidence="3 4" key="1">
    <citation type="submission" date="2015-10" db="EMBL/GenBank/DDBJ databases">
        <title>Full genome of DAOMC 229536 Phialocephala scopiformis, a fungal endophyte of spruce producing the potent anti-insectan compound rugulosin.</title>
        <authorList>
            <consortium name="DOE Joint Genome Institute"/>
            <person name="Walker A.K."/>
            <person name="Frasz S.L."/>
            <person name="Seifert K.A."/>
            <person name="Miller J.D."/>
            <person name="Mondo S.J."/>
            <person name="Labutti K."/>
            <person name="Lipzen A."/>
            <person name="Dockter R."/>
            <person name="Kennedy M."/>
            <person name="Grigoriev I.V."/>
            <person name="Spatafora J.W."/>
        </authorList>
    </citation>
    <scope>NUCLEOTIDE SEQUENCE [LARGE SCALE GENOMIC DNA]</scope>
    <source>
        <strain evidence="3 4">CBS 120377</strain>
    </source>
</reference>
<keyword evidence="4" id="KW-1185">Reference proteome</keyword>
<dbReference type="KEGG" id="psco:LY89DRAFT_731516"/>
<feature type="transmembrane region" description="Helical" evidence="2">
    <location>
        <begin position="35"/>
        <end position="54"/>
    </location>
</feature>
<feature type="compositionally biased region" description="Basic and acidic residues" evidence="1">
    <location>
        <begin position="1"/>
        <end position="19"/>
    </location>
</feature>
<proteinExistence type="predicted"/>
<evidence type="ECO:0000256" key="2">
    <source>
        <dbReference type="SAM" id="Phobius"/>
    </source>
</evidence>
<dbReference type="RefSeq" id="XP_018073447.1">
    <property type="nucleotide sequence ID" value="XM_018219581.1"/>
</dbReference>
<evidence type="ECO:0000313" key="3">
    <source>
        <dbReference type="EMBL" id="KUJ19092.1"/>
    </source>
</evidence>
<keyword evidence="2" id="KW-1133">Transmembrane helix</keyword>
<protein>
    <submittedName>
        <fullName evidence="3">Uncharacterized protein</fullName>
    </submittedName>
</protein>
<feature type="transmembrane region" description="Helical" evidence="2">
    <location>
        <begin position="66"/>
        <end position="89"/>
    </location>
</feature>
<name>A0A194XH43_MOLSC</name>
<dbReference type="InParanoid" id="A0A194XH43"/>
<feature type="transmembrane region" description="Helical" evidence="2">
    <location>
        <begin position="139"/>
        <end position="160"/>
    </location>
</feature>
<dbReference type="EMBL" id="KQ947411">
    <property type="protein sequence ID" value="KUJ19092.1"/>
    <property type="molecule type" value="Genomic_DNA"/>
</dbReference>
<keyword evidence="2" id="KW-0812">Transmembrane</keyword>
<dbReference type="AlphaFoldDB" id="A0A194XH43"/>
<dbReference type="Proteomes" id="UP000070700">
    <property type="component" value="Unassembled WGS sequence"/>
</dbReference>